<comment type="caution">
    <text evidence="1">The sequence shown here is derived from an EMBL/GenBank/DDBJ whole genome shotgun (WGS) entry which is preliminary data.</text>
</comment>
<proteinExistence type="predicted"/>
<dbReference type="AlphaFoldDB" id="A0A0G0BT00"/>
<sequence>MKKIIILVLFSQENNFFQKSKKEIENLLFSKIKKDGAIDLIVRSSFIGSAEINPEILKDINGVLYTSDVQREDVEKSTSILKEKIDEKIMFARVSANMGFGLIDYNIKGVATLINVGIYPYMIRYSYVNVESFFD</sequence>
<protein>
    <submittedName>
        <fullName evidence="1">Uncharacterized protein</fullName>
    </submittedName>
</protein>
<evidence type="ECO:0000313" key="2">
    <source>
        <dbReference type="Proteomes" id="UP000034952"/>
    </source>
</evidence>
<organism evidence="1 2">
    <name type="scientific">Candidatus Nomurabacteria bacterium GW2011_GWE1_35_16</name>
    <dbReference type="NCBI Taxonomy" id="1618761"/>
    <lineage>
        <taxon>Bacteria</taxon>
        <taxon>Candidatus Nomuraibacteriota</taxon>
    </lineage>
</organism>
<reference evidence="1 2" key="1">
    <citation type="journal article" date="2015" name="Nature">
        <title>rRNA introns, odd ribosomes, and small enigmatic genomes across a large radiation of phyla.</title>
        <authorList>
            <person name="Brown C.T."/>
            <person name="Hug L.A."/>
            <person name="Thomas B.C."/>
            <person name="Sharon I."/>
            <person name="Castelle C.J."/>
            <person name="Singh A."/>
            <person name="Wilkins M.J."/>
            <person name="Williams K.H."/>
            <person name="Banfield J.F."/>
        </authorList>
    </citation>
    <scope>NUCLEOTIDE SEQUENCE [LARGE SCALE GENOMIC DNA]</scope>
</reference>
<evidence type="ECO:0000313" key="1">
    <source>
        <dbReference type="EMBL" id="KKP66871.1"/>
    </source>
</evidence>
<dbReference type="EMBL" id="LBPY01000002">
    <property type="protein sequence ID" value="KKP66871.1"/>
    <property type="molecule type" value="Genomic_DNA"/>
</dbReference>
<gene>
    <name evidence="1" type="ORF">UR64_C0002G0087</name>
</gene>
<dbReference type="Proteomes" id="UP000034952">
    <property type="component" value="Unassembled WGS sequence"/>
</dbReference>
<accession>A0A0G0BT00</accession>
<name>A0A0G0BT00_9BACT</name>